<gene>
    <name evidence="1" type="ORF">DC094_13125</name>
</gene>
<dbReference type="EMBL" id="QDDL01000005">
    <property type="protein sequence ID" value="PVZ68234.1"/>
    <property type="molecule type" value="Genomic_DNA"/>
</dbReference>
<evidence type="ECO:0000313" key="2">
    <source>
        <dbReference type="Proteomes" id="UP000244906"/>
    </source>
</evidence>
<keyword evidence="2" id="KW-1185">Reference proteome</keyword>
<proteinExistence type="predicted"/>
<organism evidence="1 2">
    <name type="scientific">Pelagibaculum spongiae</name>
    <dbReference type="NCBI Taxonomy" id="2080658"/>
    <lineage>
        <taxon>Bacteria</taxon>
        <taxon>Pseudomonadati</taxon>
        <taxon>Pseudomonadota</taxon>
        <taxon>Gammaproteobacteria</taxon>
        <taxon>Oceanospirillales</taxon>
        <taxon>Pelagibaculum</taxon>
    </lineage>
</organism>
<dbReference type="SUPFAM" id="SSF53335">
    <property type="entry name" value="S-adenosyl-L-methionine-dependent methyltransferases"/>
    <property type="match status" value="1"/>
</dbReference>
<dbReference type="AlphaFoldDB" id="A0A2V1GT87"/>
<comment type="caution">
    <text evidence="1">The sequence shown here is derived from an EMBL/GenBank/DDBJ whole genome shotgun (WGS) entry which is preliminary data.</text>
</comment>
<accession>A0A2V1GT87</accession>
<evidence type="ECO:0008006" key="3">
    <source>
        <dbReference type="Google" id="ProtNLM"/>
    </source>
</evidence>
<dbReference type="Proteomes" id="UP000244906">
    <property type="component" value="Unassembled WGS sequence"/>
</dbReference>
<evidence type="ECO:0000313" key="1">
    <source>
        <dbReference type="EMBL" id="PVZ68234.1"/>
    </source>
</evidence>
<dbReference type="Gene3D" id="3.40.50.150">
    <property type="entry name" value="Vaccinia Virus protein VP39"/>
    <property type="match status" value="1"/>
</dbReference>
<protein>
    <recommendedName>
        <fullName evidence="3">DOT1 domain-containing protein</fullName>
    </recommendedName>
</protein>
<name>A0A2V1GT87_9GAMM</name>
<reference evidence="1 2" key="1">
    <citation type="submission" date="2018-04" db="EMBL/GenBank/DDBJ databases">
        <title>Thalassorhabdus spongiae gen. nov., sp. nov., isolated from a marine sponge in South-West Iceland.</title>
        <authorList>
            <person name="Knobloch S."/>
            <person name="Daussin A."/>
            <person name="Johannsson R."/>
            <person name="Marteinsson V.T."/>
        </authorList>
    </citation>
    <scope>NUCLEOTIDE SEQUENCE [LARGE SCALE GENOMIC DNA]</scope>
    <source>
        <strain evidence="1 2">Hp12</strain>
    </source>
</reference>
<sequence>MTYTGSAHSMSEFKLSPELLKLIDAVNNRSAELTGDDGDKCIGSQLPTVNRAFEEIQRRGLPAGNQFCDWGSGLGGVCGVAALNGFKSLGIEFHHQFVVAAREIAEAQNLPITYCEGTFFVPGDETLSDKHSRMIMTYDKLAWEQTELSHQDIDVVFSYPWPGEEGFTDRVFLRHAKPGTLLVTFHGCDQLLVQRKTEDQNHLEVIDWM</sequence>
<dbReference type="InterPro" id="IPR029063">
    <property type="entry name" value="SAM-dependent_MTases_sf"/>
</dbReference>